<evidence type="ECO:0000256" key="7">
    <source>
        <dbReference type="ARBA" id="ARBA00019046"/>
    </source>
</evidence>
<evidence type="ECO:0000256" key="4">
    <source>
        <dbReference type="ARBA" id="ARBA00004744"/>
    </source>
</evidence>
<evidence type="ECO:0000259" key="13">
    <source>
        <dbReference type="Pfam" id="PF01593"/>
    </source>
</evidence>
<dbReference type="GO" id="GO:0004729">
    <property type="term" value="F:oxygen-dependent protoporphyrinogen oxidase activity"/>
    <property type="evidence" value="ECO:0007669"/>
    <property type="project" value="UniProtKB-UniRule"/>
</dbReference>
<dbReference type="Gene3D" id="1.10.3110.10">
    <property type="entry name" value="protoporphyrinogen ix oxidase, domain 3"/>
    <property type="match status" value="1"/>
</dbReference>
<evidence type="ECO:0000313" key="14">
    <source>
        <dbReference type="EMBL" id="PKZ41726.1"/>
    </source>
</evidence>
<name>A0A2I1PAQ9_9MICO</name>
<keyword evidence="15" id="KW-1185">Reference proteome</keyword>
<evidence type="ECO:0000256" key="1">
    <source>
        <dbReference type="ARBA" id="ARBA00001755"/>
    </source>
</evidence>
<comment type="function">
    <text evidence="3 12">Involved in coproporphyrin-dependent heme b biosynthesis. Catalyzes the oxidation of coproporphyrinogen III to coproporphyrin III.</text>
</comment>
<dbReference type="InterPro" id="IPR002937">
    <property type="entry name" value="Amino_oxidase"/>
</dbReference>
<comment type="subcellular location">
    <subcellularLocation>
        <location evidence="12">Cytoplasm</location>
    </subcellularLocation>
</comment>
<evidence type="ECO:0000256" key="9">
    <source>
        <dbReference type="ARBA" id="ARBA00022827"/>
    </source>
</evidence>
<evidence type="ECO:0000256" key="12">
    <source>
        <dbReference type="RuleBase" id="RU364052"/>
    </source>
</evidence>
<feature type="domain" description="Amine oxidase" evidence="13">
    <location>
        <begin position="11"/>
        <end position="459"/>
    </location>
</feature>
<organism evidence="14 15">
    <name type="scientific">Kytococcus schroeteri</name>
    <dbReference type="NCBI Taxonomy" id="138300"/>
    <lineage>
        <taxon>Bacteria</taxon>
        <taxon>Bacillati</taxon>
        <taxon>Actinomycetota</taxon>
        <taxon>Actinomycetes</taxon>
        <taxon>Micrococcales</taxon>
        <taxon>Kytococcaceae</taxon>
        <taxon>Kytococcus</taxon>
    </lineage>
</organism>
<gene>
    <name evidence="14" type="primary">hemG</name>
    <name evidence="14" type="ORF">CYJ76_06620</name>
</gene>
<evidence type="ECO:0000256" key="11">
    <source>
        <dbReference type="ARBA" id="ARBA00023133"/>
    </source>
</evidence>
<comment type="pathway">
    <text evidence="4 12">Porphyrin-containing compound metabolism; protoheme biosynthesis.</text>
</comment>
<evidence type="ECO:0000313" key="15">
    <source>
        <dbReference type="Proteomes" id="UP000234206"/>
    </source>
</evidence>
<dbReference type="GO" id="GO:0006783">
    <property type="term" value="P:heme biosynthetic process"/>
    <property type="evidence" value="ECO:0007669"/>
    <property type="project" value="UniProtKB-UniRule"/>
</dbReference>
<dbReference type="InterPro" id="IPR036188">
    <property type="entry name" value="FAD/NAD-bd_sf"/>
</dbReference>
<accession>A0A2I1PAQ9</accession>
<dbReference type="Proteomes" id="UP000234206">
    <property type="component" value="Unassembled WGS sequence"/>
</dbReference>
<evidence type="ECO:0000256" key="3">
    <source>
        <dbReference type="ARBA" id="ARBA00002185"/>
    </source>
</evidence>
<keyword evidence="10 12" id="KW-0560">Oxidoreductase</keyword>
<evidence type="ECO:0000256" key="6">
    <source>
        <dbReference type="ARBA" id="ARBA00012402"/>
    </source>
</evidence>
<comment type="similarity">
    <text evidence="5 12">Belongs to the protoporphyrinogen/coproporphyrinogen oxidase family. Coproporphyrinogen III oxidase subfamily.</text>
</comment>
<dbReference type="Gene3D" id="3.50.50.60">
    <property type="entry name" value="FAD/NAD(P)-binding domain"/>
    <property type="match status" value="1"/>
</dbReference>
<keyword evidence="8 12" id="KW-0285">Flavoprotein</keyword>
<dbReference type="SUPFAM" id="SSF54373">
    <property type="entry name" value="FAD-linked reductases, C-terminal domain"/>
    <property type="match status" value="1"/>
</dbReference>
<dbReference type="AlphaFoldDB" id="A0A2I1PAQ9"/>
<dbReference type="SUPFAM" id="SSF51905">
    <property type="entry name" value="FAD/NAD(P)-binding domain"/>
    <property type="match status" value="1"/>
</dbReference>
<keyword evidence="9 12" id="KW-0274">FAD</keyword>
<comment type="catalytic activity">
    <reaction evidence="1">
        <text>coproporphyrinogen III + 3 O2 = coproporphyrin III + 3 H2O2</text>
        <dbReference type="Rhea" id="RHEA:43436"/>
        <dbReference type="ChEBI" id="CHEBI:15379"/>
        <dbReference type="ChEBI" id="CHEBI:16240"/>
        <dbReference type="ChEBI" id="CHEBI:57309"/>
        <dbReference type="ChEBI" id="CHEBI:131725"/>
        <dbReference type="EC" id="1.3.3.15"/>
    </reaction>
    <physiologicalReaction direction="left-to-right" evidence="1">
        <dbReference type="Rhea" id="RHEA:43437"/>
    </physiologicalReaction>
</comment>
<reference evidence="14 15" key="1">
    <citation type="submission" date="2017-12" db="EMBL/GenBank/DDBJ databases">
        <title>Phylogenetic diversity of female urinary microbiome.</title>
        <authorList>
            <person name="Thomas-White K."/>
            <person name="Wolfe A.J."/>
        </authorList>
    </citation>
    <scope>NUCLEOTIDE SEQUENCE [LARGE SCALE GENOMIC DNA]</scope>
    <source>
        <strain evidence="14 15">UMB1298</strain>
    </source>
</reference>
<keyword evidence="12" id="KW-0963">Cytoplasm</keyword>
<proteinExistence type="inferred from homology"/>
<dbReference type="UniPathway" id="UPA00252"/>
<evidence type="ECO:0000256" key="2">
    <source>
        <dbReference type="ARBA" id="ARBA00001974"/>
    </source>
</evidence>
<dbReference type="InterPro" id="IPR050464">
    <property type="entry name" value="Zeta_carotene_desat/Oxidored"/>
</dbReference>
<dbReference type="EC" id="1.3.3.15" evidence="6 12"/>
<evidence type="ECO:0000256" key="5">
    <source>
        <dbReference type="ARBA" id="ARBA00008310"/>
    </source>
</evidence>
<dbReference type="Gene3D" id="3.90.660.20">
    <property type="entry name" value="Protoporphyrinogen oxidase, mitochondrial, domain 2"/>
    <property type="match status" value="1"/>
</dbReference>
<dbReference type="PANTHER" id="PTHR42923:SF3">
    <property type="entry name" value="PROTOPORPHYRINOGEN OXIDASE"/>
    <property type="match status" value="1"/>
</dbReference>
<evidence type="ECO:0000256" key="8">
    <source>
        <dbReference type="ARBA" id="ARBA00022630"/>
    </source>
</evidence>
<comment type="caution">
    <text evidence="14">The sequence shown here is derived from an EMBL/GenBank/DDBJ whole genome shotgun (WGS) entry which is preliminary data.</text>
</comment>
<dbReference type="RefSeq" id="WP_101849604.1">
    <property type="nucleotide sequence ID" value="NZ_JBHLVH010000028.1"/>
</dbReference>
<protein>
    <recommendedName>
        <fullName evidence="7 12">Coproporphyrinogen III oxidase</fullName>
        <ecNumber evidence="6 12">1.3.3.15</ecNumber>
    </recommendedName>
</protein>
<dbReference type="OrthoDB" id="3450553at2"/>
<dbReference type="Pfam" id="PF01593">
    <property type="entry name" value="Amino_oxidase"/>
    <property type="match status" value="1"/>
</dbReference>
<comment type="cofactor">
    <cofactor evidence="2 12">
        <name>FAD</name>
        <dbReference type="ChEBI" id="CHEBI:57692"/>
    </cofactor>
</comment>
<keyword evidence="11 12" id="KW-0350">Heme biosynthesis</keyword>
<dbReference type="NCBIfam" id="TIGR00562">
    <property type="entry name" value="proto_IX_ox"/>
    <property type="match status" value="1"/>
</dbReference>
<dbReference type="PANTHER" id="PTHR42923">
    <property type="entry name" value="PROTOPORPHYRINOGEN OXIDASE"/>
    <property type="match status" value="1"/>
</dbReference>
<dbReference type="GO" id="GO:0005737">
    <property type="term" value="C:cytoplasm"/>
    <property type="evidence" value="ECO:0007669"/>
    <property type="project" value="UniProtKB-SubCell"/>
</dbReference>
<evidence type="ECO:0000256" key="10">
    <source>
        <dbReference type="ARBA" id="ARBA00023002"/>
    </source>
</evidence>
<dbReference type="InterPro" id="IPR004572">
    <property type="entry name" value="Protoporphyrinogen_oxidase"/>
</dbReference>
<sequence length="467" mass="47345">MTRAVVVGGGLSGLVAARELVVHHGIASGDVTVLEARERAGGVLLRGEVAGRTVDLGAESVLTTRPEATDLLAELGLAEEAVHPTGVPAAVWSRGGIHPVPRGTLMGVPGDAAQAAGLLTEQEVDRADDSGREHPPLVEDVSLGDLVAERMGDAVVDRLVEPLLGGVYAGHARRLSVRACLPALAEAAAEGRSLTEAVQAATARSGGGTQARPAPPFASLPGGLARLVEALTDDLVARGVRVRTGTPVEAVTRTDGGWEVRAAGQALPADAVLLAVPAPAAAALLRPELPAAADELAAVPTASMVVVTFAFPTAAMPPLDRSGFLVPPVDGRAIKASTFLSAKWPGVGDDEVTLVRASLGRAGDDLSDRTDDELGALALADVAQAVAEHTGADLPAPLEVRVQRWPDGLPQYEVGHLERMARVADAVAAVPGLELAGSVYDGVGIPACIGTARAAAARLVAGGRMGA</sequence>
<dbReference type="EMBL" id="PKIZ01000010">
    <property type="protein sequence ID" value="PKZ41726.1"/>
    <property type="molecule type" value="Genomic_DNA"/>
</dbReference>